<feature type="compositionally biased region" description="Basic and acidic residues" evidence="1">
    <location>
        <begin position="1"/>
        <end position="22"/>
    </location>
</feature>
<feature type="non-terminal residue" evidence="2">
    <location>
        <position position="180"/>
    </location>
</feature>
<feature type="compositionally biased region" description="Polar residues" evidence="1">
    <location>
        <begin position="63"/>
        <end position="72"/>
    </location>
</feature>
<feature type="compositionally biased region" description="Basic and acidic residues" evidence="1">
    <location>
        <begin position="75"/>
        <end position="85"/>
    </location>
</feature>
<proteinExistence type="predicted"/>
<organism evidence="2 3">
    <name type="scientific">Funneliformis geosporum</name>
    <dbReference type="NCBI Taxonomy" id="1117311"/>
    <lineage>
        <taxon>Eukaryota</taxon>
        <taxon>Fungi</taxon>
        <taxon>Fungi incertae sedis</taxon>
        <taxon>Mucoromycota</taxon>
        <taxon>Glomeromycotina</taxon>
        <taxon>Glomeromycetes</taxon>
        <taxon>Glomerales</taxon>
        <taxon>Glomeraceae</taxon>
        <taxon>Funneliformis</taxon>
    </lineage>
</organism>
<dbReference type="EMBL" id="CAMKVN010009273">
    <property type="protein sequence ID" value="CAI2193239.1"/>
    <property type="molecule type" value="Genomic_DNA"/>
</dbReference>
<feature type="compositionally biased region" description="Basic and acidic residues" evidence="1">
    <location>
        <begin position="30"/>
        <end position="40"/>
    </location>
</feature>
<reference evidence="2" key="1">
    <citation type="submission" date="2022-08" db="EMBL/GenBank/DDBJ databases">
        <authorList>
            <person name="Kallberg Y."/>
            <person name="Tangrot J."/>
            <person name="Rosling A."/>
        </authorList>
    </citation>
    <scope>NUCLEOTIDE SEQUENCE</scope>
    <source>
        <strain evidence="2">Wild A</strain>
    </source>
</reference>
<comment type="caution">
    <text evidence="2">The sequence shown here is derived from an EMBL/GenBank/DDBJ whole genome shotgun (WGS) entry which is preliminary data.</text>
</comment>
<name>A0A9W4T5L4_9GLOM</name>
<accession>A0A9W4T5L4</accession>
<keyword evidence="3" id="KW-1185">Reference proteome</keyword>
<dbReference type="OrthoDB" id="10250354at2759"/>
<feature type="non-terminal residue" evidence="2">
    <location>
        <position position="1"/>
    </location>
</feature>
<evidence type="ECO:0000313" key="2">
    <source>
        <dbReference type="EMBL" id="CAI2193239.1"/>
    </source>
</evidence>
<gene>
    <name evidence="2" type="ORF">FWILDA_LOCUS15974</name>
</gene>
<sequence length="180" mass="21029">NEEKNNQKPEKQFRDGREDFKDSPYPSDKNSPKKEKVEVKEKLKKLNQAKISNDKKELVNALKETQNTTQNSSDEDLKKQKEQIENRLGQVDQEKLRRIIKEELTELNNSQLKPEKVKNIHTEVLNKAGVITLEKLIAEVQQTIKLNNQKSIKSKVKKLKIFVENTANEYAQNAYQQKKE</sequence>
<dbReference type="Proteomes" id="UP001153678">
    <property type="component" value="Unassembled WGS sequence"/>
</dbReference>
<feature type="region of interest" description="Disordered" evidence="1">
    <location>
        <begin position="1"/>
        <end position="40"/>
    </location>
</feature>
<dbReference type="AlphaFoldDB" id="A0A9W4T5L4"/>
<feature type="region of interest" description="Disordered" evidence="1">
    <location>
        <begin position="63"/>
        <end position="86"/>
    </location>
</feature>
<protein>
    <submittedName>
        <fullName evidence="2">15162_t:CDS:1</fullName>
    </submittedName>
</protein>
<evidence type="ECO:0000313" key="3">
    <source>
        <dbReference type="Proteomes" id="UP001153678"/>
    </source>
</evidence>
<evidence type="ECO:0000256" key="1">
    <source>
        <dbReference type="SAM" id="MobiDB-lite"/>
    </source>
</evidence>